<keyword evidence="1" id="KW-0175">Coiled coil</keyword>
<dbReference type="Proteomes" id="UP000319204">
    <property type="component" value="Unassembled WGS sequence"/>
</dbReference>
<evidence type="ECO:0000313" key="3">
    <source>
        <dbReference type="Proteomes" id="UP000319204"/>
    </source>
</evidence>
<dbReference type="RefSeq" id="WP_151891777.1">
    <property type="nucleotide sequence ID" value="NZ_VNIK02000024.1"/>
</dbReference>
<evidence type="ECO:0000313" key="2">
    <source>
        <dbReference type="EMBL" id="KAB5483122.1"/>
    </source>
</evidence>
<keyword evidence="3" id="KW-1185">Reference proteome</keyword>
<proteinExistence type="predicted"/>
<gene>
    <name evidence="2" type="ORF">FOT42_017755</name>
</gene>
<comment type="caution">
    <text evidence="2">The sequence shown here is derived from an EMBL/GenBank/DDBJ whole genome shotgun (WGS) entry which is preliminary data.</text>
</comment>
<name>A0A5N5IZU0_9FLAO</name>
<evidence type="ECO:0000256" key="1">
    <source>
        <dbReference type="SAM" id="Coils"/>
    </source>
</evidence>
<evidence type="ECO:0008006" key="4">
    <source>
        <dbReference type="Google" id="ProtNLM"/>
    </source>
</evidence>
<protein>
    <recommendedName>
        <fullName evidence="4">BZIP transcription factor</fullName>
    </recommendedName>
</protein>
<dbReference type="OrthoDB" id="9808753at2"/>
<organism evidence="2 3">
    <name type="scientific">Flagellimonas hadalis</name>
    <dbReference type="NCBI Taxonomy" id="2597517"/>
    <lineage>
        <taxon>Bacteria</taxon>
        <taxon>Pseudomonadati</taxon>
        <taxon>Bacteroidota</taxon>
        <taxon>Flavobacteriia</taxon>
        <taxon>Flavobacteriales</taxon>
        <taxon>Flavobacteriaceae</taxon>
        <taxon>Flagellimonas</taxon>
    </lineage>
</organism>
<accession>A0A5N5IZU0</accession>
<dbReference type="EMBL" id="VNIK02000024">
    <property type="protein sequence ID" value="KAB5483122.1"/>
    <property type="molecule type" value="Genomic_DNA"/>
</dbReference>
<feature type="coiled-coil region" evidence="1">
    <location>
        <begin position="275"/>
        <end position="312"/>
    </location>
</feature>
<sequence length="312" mass="34834">MQDTHYTPHQVYHFQIESDGLKIKQDNASNYLFKSGGDFIVRNGNVLLGQGTPLYKLHIKDPLGGAAIGLERGGKLWRLDLENNSDRLFIGHTEQSQLFTFRKNGNLGIGTINPSEKLEVNASSSTHAIFKGSFSGIQGIQVEREAGDKIKLVTNYLGYGGGLESSSKLRFSVNGSSLDSPAMIMTEMGNMGIGTESPDSKLTVKGNIHAEEVRVDLSVPGPDYVFKEGYNLKSLEEVQNYIKENGHLPNIPSAKEMEENGIELGEMNMKLLEKIEELTLYIIEQNRKIDELKNDNDKLQKLEQRIIYLEKK</sequence>
<dbReference type="AlphaFoldDB" id="A0A5N5IZU0"/>
<reference evidence="2" key="1">
    <citation type="submission" date="2019-10" db="EMBL/GenBank/DDBJ databases">
        <title>Muricauda hadale sp. nov., a piezophilic bacterium isolated from hadopelagic water of the Mariana Trench.</title>
        <authorList>
            <person name="Wei Y."/>
        </authorList>
    </citation>
    <scope>NUCLEOTIDE SEQUENCE [LARGE SCALE GENOMIC DNA]</scope>
    <source>
        <strain evidence="2">MT-229</strain>
    </source>
</reference>